<dbReference type="OrthoDB" id="9808669at2"/>
<dbReference type="InterPro" id="IPR014030">
    <property type="entry name" value="Ketoacyl_synth_N"/>
</dbReference>
<dbReference type="GO" id="GO:0004315">
    <property type="term" value="F:3-oxoacyl-[acyl-carrier-protein] synthase activity"/>
    <property type="evidence" value="ECO:0007669"/>
    <property type="project" value="InterPro"/>
</dbReference>
<evidence type="ECO:0000256" key="3">
    <source>
        <dbReference type="RuleBase" id="RU003694"/>
    </source>
</evidence>
<evidence type="ECO:0000256" key="2">
    <source>
        <dbReference type="ARBA" id="ARBA00022679"/>
    </source>
</evidence>
<dbReference type="SUPFAM" id="SSF53901">
    <property type="entry name" value="Thiolase-like"/>
    <property type="match status" value="2"/>
</dbReference>
<evidence type="ECO:0000313" key="6">
    <source>
        <dbReference type="Proteomes" id="UP000198983"/>
    </source>
</evidence>
<dbReference type="PROSITE" id="PS52004">
    <property type="entry name" value="KS3_2"/>
    <property type="match status" value="1"/>
</dbReference>
<dbReference type="FunFam" id="3.40.47.10:FF:000018">
    <property type="entry name" value="3-oxoacyl-[acyl-carrier-protein] synthase 2"/>
    <property type="match status" value="1"/>
</dbReference>
<feature type="domain" description="Ketosynthase family 3 (KS3)" evidence="4">
    <location>
        <begin position="5"/>
        <end position="405"/>
    </location>
</feature>
<dbReference type="SMART" id="SM00825">
    <property type="entry name" value="PKS_KS"/>
    <property type="match status" value="1"/>
</dbReference>
<accession>A0A1H1PI52</accession>
<dbReference type="RefSeq" id="WP_092652037.1">
    <property type="nucleotide sequence ID" value="NZ_LT629732.1"/>
</dbReference>
<dbReference type="InterPro" id="IPR020841">
    <property type="entry name" value="PKS_Beta-ketoAc_synthase_dom"/>
</dbReference>
<dbReference type="InterPro" id="IPR018201">
    <property type="entry name" value="Ketoacyl_synth_AS"/>
</dbReference>
<protein>
    <submittedName>
        <fullName evidence="5">3-oxoacyl-[acyl-carrier-protein] synthase II</fullName>
    </submittedName>
</protein>
<reference evidence="5 6" key="1">
    <citation type="submission" date="2016-10" db="EMBL/GenBank/DDBJ databases">
        <authorList>
            <person name="de Groot N.N."/>
        </authorList>
    </citation>
    <scope>NUCLEOTIDE SEQUENCE [LARGE SCALE GENOMIC DNA]</scope>
    <source>
        <strain evidence="5 6">DSM 22024</strain>
    </source>
</reference>
<dbReference type="InterPro" id="IPR000794">
    <property type="entry name" value="Beta-ketoacyl_synthase"/>
</dbReference>
<name>A0A1H1PI52_9ACTN</name>
<evidence type="ECO:0000256" key="1">
    <source>
        <dbReference type="ARBA" id="ARBA00008467"/>
    </source>
</evidence>
<evidence type="ECO:0000313" key="5">
    <source>
        <dbReference type="EMBL" id="SDS10359.1"/>
    </source>
</evidence>
<dbReference type="EMBL" id="LT629732">
    <property type="protein sequence ID" value="SDS10359.1"/>
    <property type="molecule type" value="Genomic_DNA"/>
</dbReference>
<dbReference type="GO" id="GO:0006633">
    <property type="term" value="P:fatty acid biosynthetic process"/>
    <property type="evidence" value="ECO:0007669"/>
    <property type="project" value="InterPro"/>
</dbReference>
<gene>
    <name evidence="5" type="ORF">SAMN04489717_1635</name>
</gene>
<dbReference type="InterPro" id="IPR014031">
    <property type="entry name" value="Ketoacyl_synth_C"/>
</dbReference>
<dbReference type="AlphaFoldDB" id="A0A1H1PI52"/>
<dbReference type="Proteomes" id="UP000198983">
    <property type="component" value="Chromosome I"/>
</dbReference>
<sequence>MTAGNEAVLVTGLGATTPLGGDVDSTWAAMLAGESGITPLEDEWAADLPVRIAGRLKVDPSEVMGRVEARRLDRCEQIALIAARQAWEHAGRPEVEPERLAVAIGTGVGGVLTTLAQDDVLETSGVRRVSPHTVPMLMPNGPAAYVSMDLGARGGAHTPVSACASGAEAIALGLDLIRLGRADVVIAGGTEACINALPLVGFANARAHSMRNDAPQEASRPFDVDRDGFVFAEGAAVLVLERADFAAARSARVHAALAGSGLTSDAGHITAGSQEGQARAIRMAVRSAGVAPEDIGLVHAHATSTPLGDVTEAGSVTEAIGPHPAVTATKSMTGHTFGAAGAIGAMAAILALRDQVVPPTINLHQLDPQVKLDVVAGEARKMQLNAALANSFGFGGHNAALVFTTAP</sequence>
<dbReference type="NCBIfam" id="NF005589">
    <property type="entry name" value="PRK07314.1"/>
    <property type="match status" value="1"/>
</dbReference>
<dbReference type="PANTHER" id="PTHR11712">
    <property type="entry name" value="POLYKETIDE SYNTHASE-RELATED"/>
    <property type="match status" value="1"/>
</dbReference>
<dbReference type="InterPro" id="IPR016039">
    <property type="entry name" value="Thiolase-like"/>
</dbReference>
<dbReference type="Pfam" id="PF02801">
    <property type="entry name" value="Ketoacyl-synt_C"/>
    <property type="match status" value="1"/>
</dbReference>
<comment type="similarity">
    <text evidence="1 3">Belongs to the thiolase-like superfamily. Beta-ketoacyl-ACP synthases family.</text>
</comment>
<dbReference type="Pfam" id="PF00109">
    <property type="entry name" value="ketoacyl-synt"/>
    <property type="match status" value="1"/>
</dbReference>
<keyword evidence="6" id="KW-1185">Reference proteome</keyword>
<dbReference type="STRING" id="117157.SAMN04489717_1635"/>
<organism evidence="5 6">
    <name type="scientific">Actinopolymorpha singaporensis</name>
    <dbReference type="NCBI Taxonomy" id="117157"/>
    <lineage>
        <taxon>Bacteria</taxon>
        <taxon>Bacillati</taxon>
        <taxon>Actinomycetota</taxon>
        <taxon>Actinomycetes</taxon>
        <taxon>Propionibacteriales</taxon>
        <taxon>Actinopolymorphaceae</taxon>
        <taxon>Actinopolymorpha</taxon>
    </lineage>
</organism>
<dbReference type="GO" id="GO:0005829">
    <property type="term" value="C:cytosol"/>
    <property type="evidence" value="ECO:0007669"/>
    <property type="project" value="TreeGrafter"/>
</dbReference>
<dbReference type="CDD" id="cd00834">
    <property type="entry name" value="KAS_I_II"/>
    <property type="match status" value="1"/>
</dbReference>
<dbReference type="PANTHER" id="PTHR11712:SF336">
    <property type="entry name" value="3-OXOACYL-[ACYL-CARRIER-PROTEIN] SYNTHASE, MITOCHONDRIAL"/>
    <property type="match status" value="1"/>
</dbReference>
<evidence type="ECO:0000259" key="4">
    <source>
        <dbReference type="PROSITE" id="PS52004"/>
    </source>
</evidence>
<keyword evidence="2 3" id="KW-0808">Transferase</keyword>
<proteinExistence type="inferred from homology"/>
<dbReference type="Gene3D" id="3.40.47.10">
    <property type="match status" value="1"/>
</dbReference>
<dbReference type="PROSITE" id="PS00606">
    <property type="entry name" value="KS3_1"/>
    <property type="match status" value="1"/>
</dbReference>